<reference evidence="1" key="1">
    <citation type="submission" date="2021-01" db="EMBL/GenBank/DDBJ databases">
        <title>Metabolic potential, ecology and presence of endohyphal bacteria is reflected in genomic diversity of Mucoromycotina.</title>
        <authorList>
            <person name="Muszewska A."/>
            <person name="Okrasinska A."/>
            <person name="Steczkiewicz K."/>
            <person name="Drgas O."/>
            <person name="Orlowska M."/>
            <person name="Perlinska-Lenart U."/>
            <person name="Aleksandrzak-Piekarczyk T."/>
            <person name="Szatraj K."/>
            <person name="Zielenkiewicz U."/>
            <person name="Pilsyk S."/>
            <person name="Malc E."/>
            <person name="Mieczkowski P."/>
            <person name="Kruszewska J.S."/>
            <person name="Biernat P."/>
            <person name="Pawlowska J."/>
        </authorList>
    </citation>
    <scope>NUCLEOTIDE SEQUENCE</scope>
    <source>
        <strain evidence="1">WA0000018081</strain>
    </source>
</reference>
<evidence type="ECO:0000313" key="2">
    <source>
        <dbReference type="Proteomes" id="UP000613177"/>
    </source>
</evidence>
<sequence>MKTTDRSKETGQSKAKGLYKEAKNLANATVLHFTSLEDEVDLRPDMKFHITINGIRFDCLLIEVKCPSSTSKNDLFKLSIETQFLLNRLIEHGANNCTVYGVLVYGFSCSVYKMTLVAPKVYLTVEVRQYFLPRCLEDFHVVVNTLSSFLQLRDL</sequence>
<comment type="caution">
    <text evidence="1">The sequence shown here is derived from an EMBL/GenBank/DDBJ whole genome shotgun (WGS) entry which is preliminary data.</text>
</comment>
<evidence type="ECO:0000313" key="1">
    <source>
        <dbReference type="EMBL" id="KAG2234824.1"/>
    </source>
</evidence>
<proteinExistence type="predicted"/>
<protein>
    <submittedName>
        <fullName evidence="1">Uncharacterized protein</fullName>
    </submittedName>
</protein>
<keyword evidence="2" id="KW-1185">Reference proteome</keyword>
<organism evidence="1 2">
    <name type="scientific">Thamnidium elegans</name>
    <dbReference type="NCBI Taxonomy" id="101142"/>
    <lineage>
        <taxon>Eukaryota</taxon>
        <taxon>Fungi</taxon>
        <taxon>Fungi incertae sedis</taxon>
        <taxon>Mucoromycota</taxon>
        <taxon>Mucoromycotina</taxon>
        <taxon>Mucoromycetes</taxon>
        <taxon>Mucorales</taxon>
        <taxon>Mucorineae</taxon>
        <taxon>Mucoraceae</taxon>
        <taxon>Thamnidium</taxon>
    </lineage>
</organism>
<gene>
    <name evidence="1" type="ORF">INT48_006741</name>
</gene>
<accession>A0A8H7SQ82</accession>
<feature type="non-terminal residue" evidence="1">
    <location>
        <position position="1"/>
    </location>
</feature>
<dbReference type="Proteomes" id="UP000613177">
    <property type="component" value="Unassembled WGS sequence"/>
</dbReference>
<dbReference type="EMBL" id="JAEPRE010000045">
    <property type="protein sequence ID" value="KAG2234824.1"/>
    <property type="molecule type" value="Genomic_DNA"/>
</dbReference>
<dbReference type="AlphaFoldDB" id="A0A8H7SQ82"/>
<name>A0A8H7SQ82_9FUNG</name>